<feature type="compositionally biased region" description="Basic and acidic residues" evidence="1">
    <location>
        <begin position="175"/>
        <end position="188"/>
    </location>
</feature>
<evidence type="ECO:0000256" key="1">
    <source>
        <dbReference type="SAM" id="MobiDB-lite"/>
    </source>
</evidence>
<evidence type="ECO:0008006" key="5">
    <source>
        <dbReference type="Google" id="ProtNLM"/>
    </source>
</evidence>
<name>A0A150GFK4_GONPE</name>
<dbReference type="EMBL" id="LSYV01000027">
    <property type="protein sequence ID" value="KXZ48637.1"/>
    <property type="molecule type" value="Genomic_DNA"/>
</dbReference>
<keyword evidence="2" id="KW-0732">Signal</keyword>
<dbReference type="PANTHER" id="PTHR36058:SF1">
    <property type="entry name" value="NUCLEOPHOSMIN"/>
    <property type="match status" value="1"/>
</dbReference>
<feature type="region of interest" description="Disordered" evidence="1">
    <location>
        <begin position="161"/>
        <end position="188"/>
    </location>
</feature>
<feature type="chain" id="PRO_5007562015" description="Saposin B-type domain-containing protein" evidence="2">
    <location>
        <begin position="21"/>
        <end position="322"/>
    </location>
</feature>
<sequence>MKRNNLLRLLLLALVVAASAQFGGPKRPKKKSPVAKDDIKYIKCQVCEAIAKQARNIKKDLQAVAGPKKVSEGDLLDKFEKMCDPEQDDGDWITQFDIVEEGSALKLKDTGMMGKCKSECRTIAYACEKILDDVDLTELSSLVYAGKKRAAVTNWLCHESSDACESKPPPVPKGRRADERHVPMSEDEVRTEKMLRNMKAAGLSGSMYSRETLEEELAEMAGEYSDDPDFAKAMADSGLDKHLQKGTEEEPTAADATAEQPSVASSVANAAAGAASSLTEAASKAAESIKEGAAKVVEGAKNVVGKLFGGGGKQEEAGGNEL</sequence>
<dbReference type="PANTHER" id="PTHR36058">
    <property type="entry name" value="NUCLEOPHOSMIN"/>
    <property type="match status" value="1"/>
</dbReference>
<dbReference type="OrthoDB" id="202851at2759"/>
<evidence type="ECO:0000256" key="2">
    <source>
        <dbReference type="SAM" id="SignalP"/>
    </source>
</evidence>
<feature type="region of interest" description="Disordered" evidence="1">
    <location>
        <begin position="243"/>
        <end position="289"/>
    </location>
</feature>
<feature type="signal peptide" evidence="2">
    <location>
        <begin position="1"/>
        <end position="20"/>
    </location>
</feature>
<gene>
    <name evidence="3" type="ORF">GPECTOR_26g540</name>
</gene>
<dbReference type="AlphaFoldDB" id="A0A150GFK4"/>
<reference evidence="4" key="1">
    <citation type="journal article" date="2016" name="Nat. Commun.">
        <title>The Gonium pectorale genome demonstrates co-option of cell cycle regulation during the evolution of multicellularity.</title>
        <authorList>
            <person name="Hanschen E.R."/>
            <person name="Marriage T.N."/>
            <person name="Ferris P.J."/>
            <person name="Hamaji T."/>
            <person name="Toyoda A."/>
            <person name="Fujiyama A."/>
            <person name="Neme R."/>
            <person name="Noguchi H."/>
            <person name="Minakuchi Y."/>
            <person name="Suzuki M."/>
            <person name="Kawai-Toyooka H."/>
            <person name="Smith D.R."/>
            <person name="Sparks H."/>
            <person name="Anderson J."/>
            <person name="Bakaric R."/>
            <person name="Luria V."/>
            <person name="Karger A."/>
            <person name="Kirschner M.W."/>
            <person name="Durand P.M."/>
            <person name="Michod R.E."/>
            <person name="Nozaki H."/>
            <person name="Olson B.J."/>
        </authorList>
    </citation>
    <scope>NUCLEOTIDE SEQUENCE [LARGE SCALE GENOMIC DNA]</scope>
    <source>
        <strain evidence="4">NIES-2863</strain>
    </source>
</reference>
<evidence type="ECO:0000313" key="3">
    <source>
        <dbReference type="EMBL" id="KXZ48637.1"/>
    </source>
</evidence>
<feature type="compositionally biased region" description="Low complexity" evidence="1">
    <location>
        <begin position="253"/>
        <end position="286"/>
    </location>
</feature>
<comment type="caution">
    <text evidence="3">The sequence shown here is derived from an EMBL/GenBank/DDBJ whole genome shotgun (WGS) entry which is preliminary data.</text>
</comment>
<dbReference type="STRING" id="33097.A0A150GFK4"/>
<evidence type="ECO:0000313" key="4">
    <source>
        <dbReference type="Proteomes" id="UP000075714"/>
    </source>
</evidence>
<proteinExistence type="predicted"/>
<dbReference type="Proteomes" id="UP000075714">
    <property type="component" value="Unassembled WGS sequence"/>
</dbReference>
<organism evidence="3 4">
    <name type="scientific">Gonium pectorale</name>
    <name type="common">Green alga</name>
    <dbReference type="NCBI Taxonomy" id="33097"/>
    <lineage>
        <taxon>Eukaryota</taxon>
        <taxon>Viridiplantae</taxon>
        <taxon>Chlorophyta</taxon>
        <taxon>core chlorophytes</taxon>
        <taxon>Chlorophyceae</taxon>
        <taxon>CS clade</taxon>
        <taxon>Chlamydomonadales</taxon>
        <taxon>Volvocaceae</taxon>
        <taxon>Gonium</taxon>
    </lineage>
</organism>
<keyword evidence="4" id="KW-1185">Reference proteome</keyword>
<accession>A0A150GFK4</accession>
<protein>
    <recommendedName>
        <fullName evidence="5">Saposin B-type domain-containing protein</fullName>
    </recommendedName>
</protein>